<evidence type="ECO:0000256" key="2">
    <source>
        <dbReference type="ARBA" id="ARBA00022517"/>
    </source>
</evidence>
<sequence length="157" mass="17873">MSGVVETVTELVMPIISEQNFELYDLEFVKEGQSWFLRVYIDKPGGITIEECAIVSDYLSEKLDGIEPDPIPQAYFLEVSSPGAERQLKKPKDYESAVNEYINVSLYQAINGSKIYEGTLIELSDDELTLDYLDKTRHKKITIDRSKIAKARLAIKF</sequence>
<dbReference type="Gene3D" id="2.30.30.180">
    <property type="entry name" value="Ribosome maturation factor RimP, C-terminal domain"/>
    <property type="match status" value="1"/>
</dbReference>
<dbReference type="GO" id="GO:0005829">
    <property type="term" value="C:cytosol"/>
    <property type="evidence" value="ECO:0007669"/>
    <property type="project" value="TreeGrafter"/>
</dbReference>
<dbReference type="RefSeq" id="WP_057890441.1">
    <property type="nucleotide sequence ID" value="NZ_AZFE01000032.1"/>
</dbReference>
<evidence type="ECO:0000259" key="4">
    <source>
        <dbReference type="Pfam" id="PF02576"/>
    </source>
</evidence>
<dbReference type="Proteomes" id="UP000051697">
    <property type="component" value="Unassembled WGS sequence"/>
</dbReference>
<dbReference type="Gene3D" id="3.30.300.70">
    <property type="entry name" value="RimP-like superfamily, N-terminal"/>
    <property type="match status" value="1"/>
</dbReference>
<keyword evidence="7" id="KW-1185">Reference proteome</keyword>
<dbReference type="InterPro" id="IPR035956">
    <property type="entry name" value="RimP_N_sf"/>
</dbReference>
<dbReference type="NCBIfam" id="NF000928">
    <property type="entry name" value="PRK00092.1-2"/>
    <property type="match status" value="1"/>
</dbReference>
<dbReference type="OrthoDB" id="9805006at2"/>
<dbReference type="SUPFAM" id="SSF74942">
    <property type="entry name" value="YhbC-like, C-terminal domain"/>
    <property type="match status" value="1"/>
</dbReference>
<comment type="similarity">
    <text evidence="3">Belongs to the RimP family.</text>
</comment>
<proteinExistence type="inferred from homology"/>
<name>A0A0R1RD75_9LACO</name>
<evidence type="ECO:0000256" key="3">
    <source>
        <dbReference type="HAMAP-Rule" id="MF_01077"/>
    </source>
</evidence>
<dbReference type="CDD" id="cd01734">
    <property type="entry name" value="YlxS_C"/>
    <property type="match status" value="1"/>
</dbReference>
<evidence type="ECO:0000256" key="1">
    <source>
        <dbReference type="ARBA" id="ARBA00022490"/>
    </source>
</evidence>
<reference evidence="6 7" key="1">
    <citation type="journal article" date="2015" name="Genome Announc.">
        <title>Expanding the biotechnology potential of lactobacilli through comparative genomics of 213 strains and associated genera.</title>
        <authorList>
            <person name="Sun Z."/>
            <person name="Harris H.M."/>
            <person name="McCann A."/>
            <person name="Guo C."/>
            <person name="Argimon S."/>
            <person name="Zhang W."/>
            <person name="Yang X."/>
            <person name="Jeffery I.B."/>
            <person name="Cooney J.C."/>
            <person name="Kagawa T.F."/>
            <person name="Liu W."/>
            <person name="Song Y."/>
            <person name="Salvetti E."/>
            <person name="Wrobel A."/>
            <person name="Rasinkangas P."/>
            <person name="Parkhill J."/>
            <person name="Rea M.C."/>
            <person name="O'Sullivan O."/>
            <person name="Ritari J."/>
            <person name="Douillard F.P."/>
            <person name="Paul Ross R."/>
            <person name="Yang R."/>
            <person name="Briner A.E."/>
            <person name="Felis G.E."/>
            <person name="de Vos W.M."/>
            <person name="Barrangou R."/>
            <person name="Klaenhammer T.R."/>
            <person name="Caufield P.W."/>
            <person name="Cui Y."/>
            <person name="Zhang H."/>
            <person name="O'Toole P.W."/>
        </authorList>
    </citation>
    <scope>NUCLEOTIDE SEQUENCE [LARGE SCALE GENOMIC DNA]</scope>
    <source>
        <strain evidence="6 7">DSM 15707</strain>
    </source>
</reference>
<dbReference type="InterPro" id="IPR003728">
    <property type="entry name" value="Ribosome_maturation_RimP"/>
</dbReference>
<feature type="domain" description="Ribosome maturation factor RimP C-terminal" evidence="5">
    <location>
        <begin position="88"/>
        <end position="157"/>
    </location>
</feature>
<dbReference type="FunFam" id="3.30.300.70:FF:000001">
    <property type="entry name" value="Ribosome maturation factor RimP"/>
    <property type="match status" value="1"/>
</dbReference>
<dbReference type="AlphaFoldDB" id="A0A0R1RD75"/>
<comment type="caution">
    <text evidence="6">The sequence shown here is derived from an EMBL/GenBank/DDBJ whole genome shotgun (WGS) entry which is preliminary data.</text>
</comment>
<dbReference type="Pfam" id="PF02576">
    <property type="entry name" value="RimP_N"/>
    <property type="match status" value="1"/>
</dbReference>
<organism evidence="6 7">
    <name type="scientific">Paucilactobacillus oligofermentans DSM 15707 = LMG 22743</name>
    <dbReference type="NCBI Taxonomy" id="1423778"/>
    <lineage>
        <taxon>Bacteria</taxon>
        <taxon>Bacillati</taxon>
        <taxon>Bacillota</taxon>
        <taxon>Bacilli</taxon>
        <taxon>Lactobacillales</taxon>
        <taxon>Lactobacillaceae</taxon>
        <taxon>Paucilactobacillus</taxon>
    </lineage>
</organism>
<dbReference type="EMBL" id="AZFE01000032">
    <property type="protein sequence ID" value="KRL54716.1"/>
    <property type="molecule type" value="Genomic_DNA"/>
</dbReference>
<dbReference type="STRING" id="1423778.FC70_GL001515"/>
<keyword evidence="1 3" id="KW-0963">Cytoplasm</keyword>
<feature type="domain" description="Ribosome maturation factor RimP N-terminal" evidence="4">
    <location>
        <begin position="11"/>
        <end position="85"/>
    </location>
</feature>
<dbReference type="KEGG" id="lol:LACOL_1065"/>
<dbReference type="GO" id="GO:0000028">
    <property type="term" value="P:ribosomal small subunit assembly"/>
    <property type="evidence" value="ECO:0007669"/>
    <property type="project" value="TreeGrafter"/>
</dbReference>
<dbReference type="PATRIC" id="fig|1423778.4.peg.1551"/>
<dbReference type="PANTHER" id="PTHR33867">
    <property type="entry name" value="RIBOSOME MATURATION FACTOR RIMP"/>
    <property type="match status" value="1"/>
</dbReference>
<comment type="function">
    <text evidence="3">Required for maturation of 30S ribosomal subunits.</text>
</comment>
<gene>
    <name evidence="3" type="primary">rimP</name>
    <name evidence="6" type="ORF">FC70_GL001515</name>
</gene>
<keyword evidence="2 3" id="KW-0690">Ribosome biogenesis</keyword>
<dbReference type="Pfam" id="PF17384">
    <property type="entry name" value="DUF150_C"/>
    <property type="match status" value="1"/>
</dbReference>
<evidence type="ECO:0000313" key="7">
    <source>
        <dbReference type="Proteomes" id="UP000051697"/>
    </source>
</evidence>
<evidence type="ECO:0000259" key="5">
    <source>
        <dbReference type="Pfam" id="PF17384"/>
    </source>
</evidence>
<dbReference type="PANTHER" id="PTHR33867:SF1">
    <property type="entry name" value="RIBOSOME MATURATION FACTOR RIMP"/>
    <property type="match status" value="1"/>
</dbReference>
<dbReference type="InterPro" id="IPR028989">
    <property type="entry name" value="RimP_N"/>
</dbReference>
<accession>A0A0R1RD75</accession>
<dbReference type="InterPro" id="IPR028998">
    <property type="entry name" value="RimP_C"/>
</dbReference>
<evidence type="ECO:0000313" key="6">
    <source>
        <dbReference type="EMBL" id="KRL54716.1"/>
    </source>
</evidence>
<dbReference type="GO" id="GO:0006412">
    <property type="term" value="P:translation"/>
    <property type="evidence" value="ECO:0007669"/>
    <property type="project" value="TreeGrafter"/>
</dbReference>
<dbReference type="SUPFAM" id="SSF75420">
    <property type="entry name" value="YhbC-like, N-terminal domain"/>
    <property type="match status" value="1"/>
</dbReference>
<comment type="subcellular location">
    <subcellularLocation>
        <location evidence="3">Cytoplasm</location>
    </subcellularLocation>
</comment>
<dbReference type="InterPro" id="IPR036847">
    <property type="entry name" value="RimP_C_sf"/>
</dbReference>
<protein>
    <recommendedName>
        <fullName evidence="3">Ribosome maturation factor RimP</fullName>
    </recommendedName>
</protein>
<dbReference type="HAMAP" id="MF_01077">
    <property type="entry name" value="RimP"/>
    <property type="match status" value="1"/>
</dbReference>